<evidence type="ECO:0000256" key="3">
    <source>
        <dbReference type="ARBA" id="ARBA00022676"/>
    </source>
</evidence>
<evidence type="ECO:0000256" key="4">
    <source>
        <dbReference type="ARBA" id="ARBA00022679"/>
    </source>
</evidence>
<dbReference type="PANTHER" id="PTHR19278">
    <property type="entry name" value="OROTATE PHOSPHORIBOSYLTRANSFERASE"/>
    <property type="match status" value="1"/>
</dbReference>
<comment type="cofactor">
    <cofactor evidence="7">
        <name>Mg(2+)</name>
        <dbReference type="ChEBI" id="CHEBI:18420"/>
    </cofactor>
</comment>
<comment type="caution">
    <text evidence="9">The sequence shown here is derived from an EMBL/GenBank/DDBJ whole genome shotgun (WGS) entry which is preliminary data.</text>
</comment>
<keyword evidence="4 7" id="KW-0808">Transferase</keyword>
<organism evidence="9 10">
    <name type="scientific">Intestinicryptomonas porci</name>
    <dbReference type="NCBI Taxonomy" id="2926320"/>
    <lineage>
        <taxon>Bacteria</taxon>
        <taxon>Pseudomonadati</taxon>
        <taxon>Verrucomicrobiota</taxon>
        <taxon>Opitutia</taxon>
        <taxon>Opitutales</taxon>
        <taxon>Intestinicryptomonaceae</taxon>
        <taxon>Intestinicryptomonas</taxon>
    </lineage>
</organism>
<dbReference type="SUPFAM" id="SSF53271">
    <property type="entry name" value="PRTase-like"/>
    <property type="match status" value="1"/>
</dbReference>
<comment type="pathway">
    <text evidence="1 7">Pyrimidine metabolism; UMP biosynthesis via de novo pathway; UMP from orotate: step 1/2.</text>
</comment>
<feature type="binding site" evidence="7">
    <location>
        <position position="148"/>
    </location>
    <ligand>
        <name>orotate</name>
        <dbReference type="ChEBI" id="CHEBI:30839"/>
    </ligand>
</feature>
<comment type="subunit">
    <text evidence="7">Homodimer.</text>
</comment>
<feature type="binding site" evidence="7">
    <location>
        <position position="120"/>
    </location>
    <ligand>
        <name>orotate</name>
        <dbReference type="ChEBI" id="CHEBI:30839"/>
    </ligand>
</feature>
<keyword evidence="3 7" id="KW-0328">Glycosyltransferase</keyword>
<dbReference type="Gene3D" id="3.40.50.2020">
    <property type="match status" value="1"/>
</dbReference>
<evidence type="ECO:0000256" key="7">
    <source>
        <dbReference type="HAMAP-Rule" id="MF_01208"/>
    </source>
</evidence>
<proteinExistence type="inferred from homology"/>
<comment type="function">
    <text evidence="7">Catalyzes the transfer of a ribosyl phosphate group from 5-phosphoribose 1-diphosphate to orotate, leading to the formation of orotidine monophosphate (OMP).</text>
</comment>
<evidence type="ECO:0000259" key="8">
    <source>
        <dbReference type="Pfam" id="PF00156"/>
    </source>
</evidence>
<dbReference type="Proteomes" id="UP001275932">
    <property type="component" value="Unassembled WGS sequence"/>
</dbReference>
<dbReference type="PANTHER" id="PTHR19278:SF9">
    <property type="entry name" value="URIDINE 5'-MONOPHOSPHATE SYNTHASE"/>
    <property type="match status" value="1"/>
</dbReference>
<dbReference type="RefSeq" id="WP_370396483.1">
    <property type="nucleotide sequence ID" value="NZ_JALBUT010000002.1"/>
</dbReference>
<evidence type="ECO:0000256" key="1">
    <source>
        <dbReference type="ARBA" id="ARBA00004889"/>
    </source>
</evidence>
<sequence>MKKEDEKILNIFRETKALMEGHFILRSGLHSGHFFQCARVCEHLDRVEELVEMLVKKLNPDDYDAVLAPAMGGLVLGQEVARQLKKRFIFAEKVDGNLALRRNFKISKGERFLVVEDVITRGGRVDECLQIIKENGGTPVAVAVLVDRSAGKAKFEVPCASLLEFSFPTYEADKLPKELAAIPAEHPGS</sequence>
<comment type="catalytic activity">
    <reaction evidence="7">
        <text>orotidine 5'-phosphate + diphosphate = orotate + 5-phospho-alpha-D-ribose 1-diphosphate</text>
        <dbReference type="Rhea" id="RHEA:10380"/>
        <dbReference type="ChEBI" id="CHEBI:30839"/>
        <dbReference type="ChEBI" id="CHEBI:33019"/>
        <dbReference type="ChEBI" id="CHEBI:57538"/>
        <dbReference type="ChEBI" id="CHEBI:58017"/>
        <dbReference type="EC" id="2.4.2.10"/>
    </reaction>
</comment>
<dbReference type="CDD" id="cd06223">
    <property type="entry name" value="PRTases_typeI"/>
    <property type="match status" value="1"/>
</dbReference>
<feature type="binding site" description="in other chain" evidence="7">
    <location>
        <position position="26"/>
    </location>
    <ligand>
        <name>5-phospho-alpha-D-ribose 1-diphosphate</name>
        <dbReference type="ChEBI" id="CHEBI:58017"/>
        <note>ligand shared between dimeric partners</note>
    </ligand>
</feature>
<keyword evidence="6 7" id="KW-0665">Pyrimidine biosynthesis</keyword>
<dbReference type="GO" id="GO:0004588">
    <property type="term" value="F:orotate phosphoribosyltransferase activity"/>
    <property type="evidence" value="ECO:0007669"/>
    <property type="project" value="UniProtKB-EC"/>
</dbReference>
<comment type="caution">
    <text evidence="7">Lacks conserved residue(s) required for the propagation of feature annotation.</text>
</comment>
<gene>
    <name evidence="7 9" type="primary">pyrE</name>
    <name evidence="9" type="ORF">MOX91_02440</name>
</gene>
<keyword evidence="10" id="KW-1185">Reference proteome</keyword>
<protein>
    <recommendedName>
        <fullName evidence="2 7">Orotate phosphoribosyltransferase</fullName>
        <shortName evidence="7">OPRT</shortName>
        <shortName evidence="7">OPRTase</shortName>
        <ecNumber evidence="2 7">2.4.2.10</ecNumber>
    </recommendedName>
</protein>
<feature type="binding site" description="in other chain" evidence="7">
    <location>
        <begin position="116"/>
        <end position="124"/>
    </location>
    <ligand>
        <name>5-phospho-alpha-D-ribose 1-diphosphate</name>
        <dbReference type="ChEBI" id="CHEBI:58017"/>
        <note>ligand shared between dimeric partners</note>
    </ligand>
</feature>
<dbReference type="Pfam" id="PF00156">
    <property type="entry name" value="Pribosyltran"/>
    <property type="match status" value="1"/>
</dbReference>
<feature type="domain" description="Phosphoribosyltransferase" evidence="8">
    <location>
        <begin position="47"/>
        <end position="154"/>
    </location>
</feature>
<feature type="binding site" description="in other chain" evidence="7">
    <location>
        <position position="93"/>
    </location>
    <ligand>
        <name>5-phospho-alpha-D-ribose 1-diphosphate</name>
        <dbReference type="ChEBI" id="CHEBI:58017"/>
        <note>ligand shared between dimeric partners</note>
    </ligand>
</feature>
<dbReference type="InterPro" id="IPR006273">
    <property type="entry name" value="Orotate_PRibTrfase_bac"/>
</dbReference>
<evidence type="ECO:0000256" key="2">
    <source>
        <dbReference type="ARBA" id="ARBA00011971"/>
    </source>
</evidence>
<dbReference type="InterPro" id="IPR023031">
    <property type="entry name" value="OPRT"/>
</dbReference>
<feature type="binding site" evidence="7">
    <location>
        <begin position="34"/>
        <end position="35"/>
    </location>
    <ligand>
        <name>orotate</name>
        <dbReference type="ChEBI" id="CHEBI:30839"/>
    </ligand>
</feature>
<dbReference type="InterPro" id="IPR000836">
    <property type="entry name" value="PRTase_dom"/>
</dbReference>
<dbReference type="NCBIfam" id="TIGR01367">
    <property type="entry name" value="pyrE_Therm"/>
    <property type="match status" value="1"/>
</dbReference>
<dbReference type="EMBL" id="JALBUT010000002">
    <property type="protein sequence ID" value="MDX8415039.1"/>
    <property type="molecule type" value="Genomic_DNA"/>
</dbReference>
<evidence type="ECO:0000313" key="9">
    <source>
        <dbReference type="EMBL" id="MDX8415039.1"/>
    </source>
</evidence>
<reference evidence="9 10" key="1">
    <citation type="submission" date="2022-03" db="EMBL/GenBank/DDBJ databases">
        <title>Novel taxa within the pig intestine.</title>
        <authorList>
            <person name="Wylensek D."/>
            <person name="Bishof K."/>
            <person name="Afrizal A."/>
            <person name="Clavel T."/>
        </authorList>
    </citation>
    <scope>NUCLEOTIDE SEQUENCE [LARGE SCALE GENOMIC DNA]</scope>
    <source>
        <strain evidence="9 10">CLA-KB-P66</strain>
    </source>
</reference>
<dbReference type="InterPro" id="IPR029057">
    <property type="entry name" value="PRTase-like"/>
</dbReference>
<evidence type="ECO:0000256" key="6">
    <source>
        <dbReference type="ARBA" id="ARBA00022975"/>
    </source>
</evidence>
<comment type="similarity">
    <text evidence="7">Belongs to the purine/pyrimidine phosphoribosyltransferase family. PyrE subfamily.</text>
</comment>
<dbReference type="EC" id="2.4.2.10" evidence="2 7"/>
<name>A0ABU4WEQ9_9BACT</name>
<keyword evidence="5 7" id="KW-0460">Magnesium</keyword>
<accession>A0ABU4WEQ9</accession>
<evidence type="ECO:0000313" key="10">
    <source>
        <dbReference type="Proteomes" id="UP001275932"/>
    </source>
</evidence>
<evidence type="ECO:0000256" key="5">
    <source>
        <dbReference type="ARBA" id="ARBA00022842"/>
    </source>
</evidence>
<dbReference type="HAMAP" id="MF_01208">
    <property type="entry name" value="PyrE"/>
    <property type="match status" value="1"/>
</dbReference>